<evidence type="ECO:0000313" key="2">
    <source>
        <dbReference type="EMBL" id="KAK7073533.1"/>
    </source>
</evidence>
<feature type="region of interest" description="Disordered" evidence="1">
    <location>
        <begin position="1"/>
        <end position="30"/>
    </location>
</feature>
<feature type="non-terminal residue" evidence="2">
    <location>
        <position position="132"/>
    </location>
</feature>
<name>A0AAN8X3D5_HALRR</name>
<evidence type="ECO:0000256" key="1">
    <source>
        <dbReference type="SAM" id="MobiDB-lite"/>
    </source>
</evidence>
<comment type="caution">
    <text evidence="2">The sequence shown here is derived from an EMBL/GenBank/DDBJ whole genome shotgun (WGS) entry which is preliminary data.</text>
</comment>
<reference evidence="2 3" key="1">
    <citation type="submission" date="2023-11" db="EMBL/GenBank/DDBJ databases">
        <title>Halocaridina rubra genome assembly.</title>
        <authorList>
            <person name="Smith C."/>
        </authorList>
    </citation>
    <scope>NUCLEOTIDE SEQUENCE [LARGE SCALE GENOMIC DNA]</scope>
    <source>
        <strain evidence="2">EP-1</strain>
        <tissue evidence="2">Whole</tissue>
    </source>
</reference>
<organism evidence="2 3">
    <name type="scientific">Halocaridina rubra</name>
    <name type="common">Hawaiian red shrimp</name>
    <dbReference type="NCBI Taxonomy" id="373956"/>
    <lineage>
        <taxon>Eukaryota</taxon>
        <taxon>Metazoa</taxon>
        <taxon>Ecdysozoa</taxon>
        <taxon>Arthropoda</taxon>
        <taxon>Crustacea</taxon>
        <taxon>Multicrustacea</taxon>
        <taxon>Malacostraca</taxon>
        <taxon>Eumalacostraca</taxon>
        <taxon>Eucarida</taxon>
        <taxon>Decapoda</taxon>
        <taxon>Pleocyemata</taxon>
        <taxon>Caridea</taxon>
        <taxon>Atyoidea</taxon>
        <taxon>Atyidae</taxon>
        <taxon>Halocaridina</taxon>
    </lineage>
</organism>
<keyword evidence="3" id="KW-1185">Reference proteome</keyword>
<dbReference type="AlphaFoldDB" id="A0AAN8X3D5"/>
<proteinExistence type="predicted"/>
<gene>
    <name evidence="2" type="ORF">SK128_028035</name>
</gene>
<dbReference type="EMBL" id="JAXCGZ010012539">
    <property type="protein sequence ID" value="KAK7073533.1"/>
    <property type="molecule type" value="Genomic_DNA"/>
</dbReference>
<sequence>METPTDAETGITLDVSLENETETLDDDTFEEKLRGQECEDLTKNKNPGYDEFGQRSVELLKELHMPSMALIFQCDAGNGENTGKRQCVACPYNTVQTLKSARRGKRVYKNLTRFCARVECAQRRPCERSLNL</sequence>
<evidence type="ECO:0000313" key="3">
    <source>
        <dbReference type="Proteomes" id="UP001381693"/>
    </source>
</evidence>
<dbReference type="Proteomes" id="UP001381693">
    <property type="component" value="Unassembled WGS sequence"/>
</dbReference>
<feature type="compositionally biased region" description="Acidic residues" evidence="1">
    <location>
        <begin position="17"/>
        <end position="29"/>
    </location>
</feature>
<protein>
    <submittedName>
        <fullName evidence="2">Uncharacterized protein</fullName>
    </submittedName>
</protein>
<accession>A0AAN8X3D5</accession>